<dbReference type="InterPro" id="IPR005151">
    <property type="entry name" value="Tail-specific_protease"/>
</dbReference>
<proteinExistence type="predicted"/>
<dbReference type="InterPro" id="IPR029045">
    <property type="entry name" value="ClpP/crotonase-like_dom_sf"/>
</dbReference>
<gene>
    <name evidence="2" type="ORF">GCM10017764_19230</name>
</gene>
<dbReference type="SUPFAM" id="SSF52096">
    <property type="entry name" value="ClpP/crotonase"/>
    <property type="match status" value="1"/>
</dbReference>
<evidence type="ECO:0000313" key="3">
    <source>
        <dbReference type="Proteomes" id="UP000620550"/>
    </source>
</evidence>
<feature type="domain" description="Tail specific protease" evidence="1">
    <location>
        <begin position="218"/>
        <end position="424"/>
    </location>
</feature>
<comment type="caution">
    <text evidence="2">The sequence shown here is derived from an EMBL/GenBank/DDBJ whole genome shotgun (WGS) entry which is preliminary data.</text>
</comment>
<protein>
    <recommendedName>
        <fullName evidence="1">Tail specific protease domain-containing protein</fullName>
    </recommendedName>
</protein>
<keyword evidence="3" id="KW-1185">Reference proteome</keyword>
<reference evidence="3" key="1">
    <citation type="journal article" date="2019" name="Int. J. Syst. Evol. Microbiol.">
        <title>The Global Catalogue of Microorganisms (GCM) 10K type strain sequencing project: providing services to taxonomists for standard genome sequencing and annotation.</title>
        <authorList>
            <consortium name="The Broad Institute Genomics Platform"/>
            <consortium name="The Broad Institute Genome Sequencing Center for Infectious Disease"/>
            <person name="Wu L."/>
            <person name="Ma J."/>
        </authorList>
    </citation>
    <scope>NUCLEOTIDE SEQUENCE [LARGE SCALE GENOMIC DNA]</scope>
    <source>
        <strain evidence="3">CGMCC 1.12966</strain>
    </source>
</reference>
<evidence type="ECO:0000259" key="1">
    <source>
        <dbReference type="Pfam" id="PF03572"/>
    </source>
</evidence>
<dbReference type="Gene3D" id="3.90.226.10">
    <property type="entry name" value="2-enoyl-CoA Hydratase, Chain A, domain 1"/>
    <property type="match status" value="1"/>
</dbReference>
<evidence type="ECO:0000313" key="2">
    <source>
        <dbReference type="EMBL" id="GHE36018.1"/>
    </source>
</evidence>
<dbReference type="Proteomes" id="UP000620550">
    <property type="component" value="Unassembled WGS sequence"/>
</dbReference>
<dbReference type="EMBL" id="BNAF01000006">
    <property type="protein sequence ID" value="GHE36018.1"/>
    <property type="molecule type" value="Genomic_DNA"/>
</dbReference>
<dbReference type="Pfam" id="PF03572">
    <property type="entry name" value="Peptidase_S41"/>
    <property type="match status" value="1"/>
</dbReference>
<name>A0ABQ3HUK0_9SPHI</name>
<accession>A0ABQ3HUK0</accession>
<organism evidence="2 3">
    <name type="scientific">Sphingobacterium griseoflavum</name>
    <dbReference type="NCBI Taxonomy" id="1474952"/>
    <lineage>
        <taxon>Bacteria</taxon>
        <taxon>Pseudomonadati</taxon>
        <taxon>Bacteroidota</taxon>
        <taxon>Sphingobacteriia</taxon>
        <taxon>Sphingobacteriales</taxon>
        <taxon>Sphingobacteriaceae</taxon>
        <taxon>Sphingobacterium</taxon>
    </lineage>
</organism>
<dbReference type="RefSeq" id="WP_189626439.1">
    <property type="nucleotide sequence ID" value="NZ_BNAF01000006.1"/>
</dbReference>
<sequence>MRETFEKNDAGFQHILDRKGSMAYAAHNETLSRRAAKITDYDECQQLLEDWLKFFRTDHFRLTKTKATQAKQVRSNIWEPRFMTQPIDTVEFKANLAGVGSDLKNIEGIWQNNDITVLVKHMHTGYEASILKDMDEWRAGQLLFQLDEKLQSGTRFMSTFRPVPIQRIRLLDNKLLLVDQLTLKRIYPHAPLDTSSEEFYRLKNSDATFAYKRDEQTVYLRIPSFSFNKRAIDSVLNEFDQVIRTCPNLIIDLRDCQGGQDNNFAKLLPYLSTGSTRTVMAEVRSTQRNNEIWDSLINDPETDEEEKESYRAIQNTLNAHLGEFVNIFGRDVAVTKKGEVLPNPKNVGIIIHENNFSTTEQFILVAKQSRKVKFFGRKTGGALDVSNMVEARSPSGDFIFEYCISRSLRIPEMAVDDLGIHPDFYLDKTVGENRWVDFVSDRFREWSEM</sequence>